<comment type="caution">
    <text evidence="2">The sequence shown here is derived from an EMBL/GenBank/DDBJ whole genome shotgun (WGS) entry which is preliminary data.</text>
</comment>
<gene>
    <name evidence="2" type="ORF">GCM10007036_28750</name>
</gene>
<evidence type="ECO:0000259" key="1">
    <source>
        <dbReference type="Pfam" id="PF08242"/>
    </source>
</evidence>
<dbReference type="EMBL" id="BMES01000002">
    <property type="protein sequence ID" value="GGH23185.1"/>
    <property type="molecule type" value="Genomic_DNA"/>
</dbReference>
<protein>
    <recommendedName>
        <fullName evidence="1">Methyltransferase type 12 domain-containing protein</fullName>
    </recommendedName>
</protein>
<dbReference type="AlphaFoldDB" id="A0A917I7N7"/>
<dbReference type="Pfam" id="PF08242">
    <property type="entry name" value="Methyltransf_12"/>
    <property type="match status" value="1"/>
</dbReference>
<dbReference type="Gene3D" id="3.40.50.150">
    <property type="entry name" value="Vaccinia Virus protein VP39"/>
    <property type="match status" value="1"/>
</dbReference>
<dbReference type="SUPFAM" id="SSF53335">
    <property type="entry name" value="S-adenosyl-L-methionine-dependent methyltransferases"/>
    <property type="match status" value="1"/>
</dbReference>
<reference evidence="2" key="2">
    <citation type="submission" date="2020-09" db="EMBL/GenBank/DDBJ databases">
        <authorList>
            <person name="Sun Q."/>
            <person name="Zhou Y."/>
        </authorList>
    </citation>
    <scope>NUCLEOTIDE SEQUENCE</scope>
    <source>
        <strain evidence="2">CGMCC 1.12214</strain>
    </source>
</reference>
<accession>A0A917I7N7</accession>
<dbReference type="Proteomes" id="UP000603912">
    <property type="component" value="Unassembled WGS sequence"/>
</dbReference>
<evidence type="ECO:0000313" key="3">
    <source>
        <dbReference type="Proteomes" id="UP000603912"/>
    </source>
</evidence>
<feature type="domain" description="Methyltransferase type 12" evidence="1">
    <location>
        <begin position="41"/>
        <end position="86"/>
    </location>
</feature>
<keyword evidence="3" id="KW-1185">Reference proteome</keyword>
<reference evidence="2" key="1">
    <citation type="journal article" date="2014" name="Int. J. Syst. Evol. Microbiol.">
        <title>Complete genome sequence of Corynebacterium casei LMG S-19264T (=DSM 44701T), isolated from a smear-ripened cheese.</title>
        <authorList>
            <consortium name="US DOE Joint Genome Institute (JGI-PGF)"/>
            <person name="Walter F."/>
            <person name="Albersmeier A."/>
            <person name="Kalinowski J."/>
            <person name="Ruckert C."/>
        </authorList>
    </citation>
    <scope>NUCLEOTIDE SEQUENCE</scope>
    <source>
        <strain evidence="2">CGMCC 1.12214</strain>
    </source>
</reference>
<name>A0A917I7N7_9HYPH</name>
<dbReference type="RefSeq" id="WP_188518427.1">
    <property type="nucleotide sequence ID" value="NZ_BMES01000002.1"/>
</dbReference>
<dbReference type="InterPro" id="IPR013217">
    <property type="entry name" value="Methyltransf_12"/>
</dbReference>
<organism evidence="2 3">
    <name type="scientific">Alsobacter metallidurans</name>
    <dbReference type="NCBI Taxonomy" id="340221"/>
    <lineage>
        <taxon>Bacteria</taxon>
        <taxon>Pseudomonadati</taxon>
        <taxon>Pseudomonadota</taxon>
        <taxon>Alphaproteobacteria</taxon>
        <taxon>Hyphomicrobiales</taxon>
        <taxon>Alsobacteraceae</taxon>
        <taxon>Alsobacter</taxon>
    </lineage>
</organism>
<evidence type="ECO:0000313" key="2">
    <source>
        <dbReference type="EMBL" id="GGH23185.1"/>
    </source>
</evidence>
<sequence>MSGFDPTWLALREPADHGSRNADLQDRVAARFGKRRDLLVLDLGCGTGSNLRALAPLLPEHQFWRLVDHDPALLEAARERLQAWADEAEDGPGGELILTKGPRTIRVRLEQADLRAGVAPLLSPAPGLVTASALFDLVSPGWMANFARDVAASKATFYTVLTYDGEAAWDDPPHPADAAVLEAFHTHQRGDKGFGAAAGPDADTALRQAFEAAGYVCEEADSAWVLGPAEHALIGQLVSGIAQAAAEAGPIPAEEAQAWAAARSTSRRVVIGHKDLLAIPRKR</sequence>
<dbReference type="InterPro" id="IPR029063">
    <property type="entry name" value="SAM-dependent_MTases_sf"/>
</dbReference>
<proteinExistence type="predicted"/>